<accession>A0AA40AKB5</accession>
<gene>
    <name evidence="1" type="ORF">B0T26DRAFT_675757</name>
</gene>
<proteinExistence type="predicted"/>
<dbReference type="Proteomes" id="UP001172101">
    <property type="component" value="Unassembled WGS sequence"/>
</dbReference>
<sequence>MFSTLTAFLPEVEKLKWQELNYREVIKARQTKINAEREAILNLDILKRNVMEGNNLEIGALRPLYSNMIKLAYGHLDPADFDRARVNLANLVRIYTDAGEALAYLIMAVLDVSAPGNEE</sequence>
<dbReference type="AlphaFoldDB" id="A0AA40AKB5"/>
<keyword evidence="2" id="KW-1185">Reference proteome</keyword>
<reference evidence="1" key="1">
    <citation type="submission" date="2023-06" db="EMBL/GenBank/DDBJ databases">
        <title>Genome-scale phylogeny and comparative genomics of the fungal order Sordariales.</title>
        <authorList>
            <consortium name="Lawrence Berkeley National Laboratory"/>
            <person name="Hensen N."/>
            <person name="Bonometti L."/>
            <person name="Westerberg I."/>
            <person name="Brannstrom I.O."/>
            <person name="Guillou S."/>
            <person name="Cros-Aarteil S."/>
            <person name="Calhoun S."/>
            <person name="Haridas S."/>
            <person name="Kuo A."/>
            <person name="Mondo S."/>
            <person name="Pangilinan J."/>
            <person name="Riley R."/>
            <person name="LaButti K."/>
            <person name="Andreopoulos B."/>
            <person name="Lipzen A."/>
            <person name="Chen C."/>
            <person name="Yanf M."/>
            <person name="Daum C."/>
            <person name="Ng V."/>
            <person name="Clum A."/>
            <person name="Steindorff A."/>
            <person name="Ohm R."/>
            <person name="Martin F."/>
            <person name="Silar P."/>
            <person name="Natvig D."/>
            <person name="Lalanne C."/>
            <person name="Gautier V."/>
            <person name="Ament-velasquez S.L."/>
            <person name="Kruys A."/>
            <person name="Hutchinson M.I."/>
            <person name="Powell A.J."/>
            <person name="Barry K."/>
            <person name="Miller A.N."/>
            <person name="Grigoriev I.V."/>
            <person name="Debuchy R."/>
            <person name="Gladieux P."/>
            <person name="Thoren M.H."/>
            <person name="Johannesson H."/>
        </authorList>
    </citation>
    <scope>NUCLEOTIDE SEQUENCE</scope>
    <source>
        <strain evidence="1">SMH2392-1A</strain>
    </source>
</reference>
<name>A0AA40AKB5_9PEZI</name>
<dbReference type="EMBL" id="JAUIRO010000004">
    <property type="protein sequence ID" value="KAK0717451.1"/>
    <property type="molecule type" value="Genomic_DNA"/>
</dbReference>
<comment type="caution">
    <text evidence="1">The sequence shown here is derived from an EMBL/GenBank/DDBJ whole genome shotgun (WGS) entry which is preliminary data.</text>
</comment>
<protein>
    <submittedName>
        <fullName evidence="1">Uncharacterized protein</fullName>
    </submittedName>
</protein>
<dbReference type="GeneID" id="85323147"/>
<evidence type="ECO:0000313" key="2">
    <source>
        <dbReference type="Proteomes" id="UP001172101"/>
    </source>
</evidence>
<evidence type="ECO:0000313" key="1">
    <source>
        <dbReference type="EMBL" id="KAK0717451.1"/>
    </source>
</evidence>
<organism evidence="1 2">
    <name type="scientific">Lasiosphaeria miniovina</name>
    <dbReference type="NCBI Taxonomy" id="1954250"/>
    <lineage>
        <taxon>Eukaryota</taxon>
        <taxon>Fungi</taxon>
        <taxon>Dikarya</taxon>
        <taxon>Ascomycota</taxon>
        <taxon>Pezizomycotina</taxon>
        <taxon>Sordariomycetes</taxon>
        <taxon>Sordariomycetidae</taxon>
        <taxon>Sordariales</taxon>
        <taxon>Lasiosphaeriaceae</taxon>
        <taxon>Lasiosphaeria</taxon>
    </lineage>
</organism>
<dbReference type="RefSeq" id="XP_060296244.1">
    <property type="nucleotide sequence ID" value="XM_060439877.1"/>
</dbReference>